<dbReference type="RefSeq" id="WP_191740622.1">
    <property type="nucleotide sequence ID" value="NZ_JACSQB010000091.1"/>
</dbReference>
<protein>
    <submittedName>
        <fullName evidence="2">UvrB/UvrC motif-containing protein</fullName>
    </submittedName>
</protein>
<sequence length="169" mass="19220">MLCEKCKKNEANFHITRIINGVKEEQHLCEICAKENNTMSMLHDMDFSPSFSFQNILSGFMDYMNTTTESNLPSEVICKECGTTYRGFKETGLLGCGNCYSTFKSTIIPILKRVQISTEHNGKIPVKSGGEILKKKELIRLKEELQKAIALEEYEKAAELRDKIRDLGK</sequence>
<dbReference type="EMBL" id="JACSQB010000091">
    <property type="protein sequence ID" value="MBD8047659.1"/>
    <property type="molecule type" value="Genomic_DNA"/>
</dbReference>
<reference evidence="2 3" key="1">
    <citation type="submission" date="2020-08" db="EMBL/GenBank/DDBJ databases">
        <title>A Genomic Blueprint of the Chicken Gut Microbiome.</title>
        <authorList>
            <person name="Gilroy R."/>
            <person name="Ravi A."/>
            <person name="Getino M."/>
            <person name="Pursley I."/>
            <person name="Horton D.L."/>
            <person name="Alikhan N.-F."/>
            <person name="Baker D."/>
            <person name="Gharbi K."/>
            <person name="Hall N."/>
            <person name="Watson M."/>
            <person name="Adriaenssens E.M."/>
            <person name="Foster-Nyarko E."/>
            <person name="Jarju S."/>
            <person name="Secka A."/>
            <person name="Antonio M."/>
            <person name="Oren A."/>
            <person name="Chaudhuri R."/>
            <person name="La Ragione R.M."/>
            <person name="Hildebrand F."/>
            <person name="Pallen M.J."/>
        </authorList>
    </citation>
    <scope>NUCLEOTIDE SEQUENCE [LARGE SCALE GENOMIC DNA]</scope>
    <source>
        <strain evidence="2 3">N37</strain>
    </source>
</reference>
<evidence type="ECO:0000259" key="1">
    <source>
        <dbReference type="PROSITE" id="PS50151"/>
    </source>
</evidence>
<dbReference type="InterPro" id="IPR036876">
    <property type="entry name" value="UVR_dom_sf"/>
</dbReference>
<dbReference type="InterPro" id="IPR025542">
    <property type="entry name" value="YacH"/>
</dbReference>
<evidence type="ECO:0000313" key="2">
    <source>
        <dbReference type="EMBL" id="MBD8047659.1"/>
    </source>
</evidence>
<dbReference type="InterPro" id="IPR001943">
    <property type="entry name" value="UVR_dom"/>
</dbReference>
<dbReference type="PANTHER" id="PTHR38430">
    <property type="entry name" value="PROTEIN-ARGININE KINASE ACTIVATOR PROTEIN"/>
    <property type="match status" value="1"/>
</dbReference>
<dbReference type="PIRSF" id="PIRSF015034">
    <property type="entry name" value="YacH"/>
    <property type="match status" value="1"/>
</dbReference>
<dbReference type="Pfam" id="PF02151">
    <property type="entry name" value="UVR"/>
    <property type="match status" value="1"/>
</dbReference>
<dbReference type="Proteomes" id="UP000627166">
    <property type="component" value="Unassembled WGS sequence"/>
</dbReference>
<dbReference type="Gene3D" id="4.10.860.10">
    <property type="entry name" value="UVR domain"/>
    <property type="match status" value="1"/>
</dbReference>
<feature type="domain" description="UVR" evidence="1">
    <location>
        <begin position="135"/>
        <end position="169"/>
    </location>
</feature>
<evidence type="ECO:0000313" key="3">
    <source>
        <dbReference type="Proteomes" id="UP000627166"/>
    </source>
</evidence>
<keyword evidence="3" id="KW-1185">Reference proteome</keyword>
<comment type="caution">
    <text evidence="2">The sequence shown here is derived from an EMBL/GenBank/DDBJ whole genome shotgun (WGS) entry which is preliminary data.</text>
</comment>
<dbReference type="SUPFAM" id="SSF46600">
    <property type="entry name" value="C-terminal UvrC-binding domain of UvrB"/>
    <property type="match status" value="1"/>
</dbReference>
<proteinExistence type="predicted"/>
<dbReference type="PANTHER" id="PTHR38430:SF1">
    <property type="entry name" value="PROTEIN-ARGININE KINASE ACTIVATOR PROTEIN"/>
    <property type="match status" value="1"/>
</dbReference>
<organism evidence="2 3">
    <name type="scientific">Clostridium faecium</name>
    <dbReference type="NCBI Taxonomy" id="2762223"/>
    <lineage>
        <taxon>Bacteria</taxon>
        <taxon>Bacillati</taxon>
        <taxon>Bacillota</taxon>
        <taxon>Clostridia</taxon>
        <taxon>Eubacteriales</taxon>
        <taxon>Clostridiaceae</taxon>
        <taxon>Clostridium</taxon>
    </lineage>
</organism>
<dbReference type="PROSITE" id="PS50151">
    <property type="entry name" value="UVR"/>
    <property type="match status" value="1"/>
</dbReference>
<accession>A0ABR8YTY4</accession>
<gene>
    <name evidence="2" type="ORF">H9637_11510</name>
</gene>
<name>A0ABR8YTY4_9CLOT</name>